<comment type="caution">
    <text evidence="2">The sequence shown here is derived from an EMBL/GenBank/DDBJ whole genome shotgun (WGS) entry which is preliminary data.</text>
</comment>
<sequence length="397" mass="43448">MLSRQDDLRPSGVQGTNRYKLLLAQHLQKQPNLNKDEIEQLKKKLKPEQVDDDPKPMLCEDANKIQNRNAPSKTVSLSENKYGSKLNADAAIFTMRMNSNEVVDCNLVKSKKTLSTPKKLMIDQSLKTGKKPTILDMPPTLAKKKDPQFSNSVINPVFMPLPAHYLVHNPVPTVVSAIGVSGIPCQPLLSYEEQPPPASHLISVNNSSKILNVRNLQQPPIIETKAVGSERSQRIFTASPDEPFNPHYDGKPPVKWSTGQSKELCSVHPTTTALPSAGRASDPCRFETAMNTQESSKLIQPSVFSKVISRPPLSLTPGHGREMKHPVVTVQPLTPCCTTTLSTTTTTAYTVGVWHPLKGCVPAALPSEPKNTVVKTADVYAKGQINLAVGSPVRRLI</sequence>
<organism evidence="2 3">
    <name type="scientific">Bugula neritina</name>
    <name type="common">Brown bryozoan</name>
    <name type="synonym">Sertularia neritina</name>
    <dbReference type="NCBI Taxonomy" id="10212"/>
    <lineage>
        <taxon>Eukaryota</taxon>
        <taxon>Metazoa</taxon>
        <taxon>Spiralia</taxon>
        <taxon>Lophotrochozoa</taxon>
        <taxon>Bryozoa</taxon>
        <taxon>Gymnolaemata</taxon>
        <taxon>Cheilostomatida</taxon>
        <taxon>Flustrina</taxon>
        <taxon>Buguloidea</taxon>
        <taxon>Bugulidae</taxon>
        <taxon>Bugula</taxon>
    </lineage>
</organism>
<gene>
    <name evidence="2" type="ORF">EB796_005731</name>
</gene>
<protein>
    <submittedName>
        <fullName evidence="2">Uncharacterized protein</fullName>
    </submittedName>
</protein>
<keyword evidence="3" id="KW-1185">Reference proteome</keyword>
<accession>A0A7J7KDF2</accession>
<feature type="compositionally biased region" description="Basic and acidic residues" evidence="1">
    <location>
        <begin position="45"/>
        <end position="55"/>
    </location>
</feature>
<dbReference type="AlphaFoldDB" id="A0A7J7KDF2"/>
<dbReference type="EMBL" id="VXIV02000802">
    <property type="protein sequence ID" value="KAF6035964.1"/>
    <property type="molecule type" value="Genomic_DNA"/>
</dbReference>
<evidence type="ECO:0000313" key="2">
    <source>
        <dbReference type="EMBL" id="KAF6035964.1"/>
    </source>
</evidence>
<name>A0A7J7KDF2_BUGNE</name>
<proteinExistence type="predicted"/>
<evidence type="ECO:0000256" key="1">
    <source>
        <dbReference type="SAM" id="MobiDB-lite"/>
    </source>
</evidence>
<feature type="compositionally biased region" description="Polar residues" evidence="1">
    <location>
        <begin position="64"/>
        <end position="77"/>
    </location>
</feature>
<reference evidence="2" key="1">
    <citation type="submission" date="2020-06" db="EMBL/GenBank/DDBJ databases">
        <title>Draft genome of Bugula neritina, a colonial animal packing powerful symbionts and potential medicines.</title>
        <authorList>
            <person name="Rayko M."/>
        </authorList>
    </citation>
    <scope>NUCLEOTIDE SEQUENCE [LARGE SCALE GENOMIC DNA]</scope>
    <source>
        <strain evidence="2">Kwan_BN1</strain>
    </source>
</reference>
<evidence type="ECO:0000313" key="3">
    <source>
        <dbReference type="Proteomes" id="UP000593567"/>
    </source>
</evidence>
<feature type="region of interest" description="Disordered" evidence="1">
    <location>
        <begin position="45"/>
        <end position="77"/>
    </location>
</feature>
<dbReference type="Proteomes" id="UP000593567">
    <property type="component" value="Unassembled WGS sequence"/>
</dbReference>